<evidence type="ECO:0000313" key="3">
    <source>
        <dbReference type="Proteomes" id="UP000248066"/>
    </source>
</evidence>
<reference evidence="2 3" key="1">
    <citation type="submission" date="2017-10" db="EMBL/GenBank/DDBJ databases">
        <title>Bacillus sp. nov., a halophilic bacterium isolated from a Yangshapao Lake.</title>
        <authorList>
            <person name="Wang H."/>
        </authorList>
    </citation>
    <scope>NUCLEOTIDE SEQUENCE [LARGE SCALE GENOMIC DNA]</scope>
    <source>
        <strain evidence="2 3">YSP-3</strain>
    </source>
</reference>
<keyword evidence="3" id="KW-1185">Reference proteome</keyword>
<accession>A0A2W0H6L8</accession>
<organism evidence="2 3">
    <name type="scientific">Alteribacter lacisalsi</name>
    <dbReference type="NCBI Taxonomy" id="2045244"/>
    <lineage>
        <taxon>Bacteria</taxon>
        <taxon>Bacillati</taxon>
        <taxon>Bacillota</taxon>
        <taxon>Bacilli</taxon>
        <taxon>Bacillales</taxon>
        <taxon>Bacillaceae</taxon>
        <taxon>Alteribacter</taxon>
    </lineage>
</organism>
<feature type="transmembrane region" description="Helical" evidence="1">
    <location>
        <begin position="6"/>
        <end position="24"/>
    </location>
</feature>
<dbReference type="Proteomes" id="UP000248066">
    <property type="component" value="Unassembled WGS sequence"/>
</dbReference>
<gene>
    <name evidence="2" type="ORF">CR205_13850</name>
</gene>
<evidence type="ECO:0000256" key="1">
    <source>
        <dbReference type="SAM" id="Phobius"/>
    </source>
</evidence>
<protein>
    <recommendedName>
        <fullName evidence="4">DUF2178 domain-containing protein</fullName>
    </recommendedName>
</protein>
<sequence length="100" mass="11440">MDFMPVVYISILIFSAIVILITLVTLPNTGDERKRLIRTKAQSYAFTIIVAVLLFDAARELYSIFTADSHFDGYSSFTLLGSASFIYLCALLYFRRRYGY</sequence>
<keyword evidence="1" id="KW-0472">Membrane</keyword>
<proteinExistence type="predicted"/>
<feature type="transmembrane region" description="Helical" evidence="1">
    <location>
        <begin position="44"/>
        <end position="62"/>
    </location>
</feature>
<dbReference type="EMBL" id="PDOF01000002">
    <property type="protein sequence ID" value="PYZ96767.1"/>
    <property type="molecule type" value="Genomic_DNA"/>
</dbReference>
<evidence type="ECO:0008006" key="4">
    <source>
        <dbReference type="Google" id="ProtNLM"/>
    </source>
</evidence>
<keyword evidence="1" id="KW-0812">Transmembrane</keyword>
<dbReference type="OrthoDB" id="2971683at2"/>
<dbReference type="AlphaFoldDB" id="A0A2W0H6L8"/>
<name>A0A2W0H6L8_9BACI</name>
<comment type="caution">
    <text evidence="2">The sequence shown here is derived from an EMBL/GenBank/DDBJ whole genome shotgun (WGS) entry which is preliminary data.</text>
</comment>
<keyword evidence="1" id="KW-1133">Transmembrane helix</keyword>
<evidence type="ECO:0000313" key="2">
    <source>
        <dbReference type="EMBL" id="PYZ96767.1"/>
    </source>
</evidence>
<feature type="transmembrane region" description="Helical" evidence="1">
    <location>
        <begin position="74"/>
        <end position="94"/>
    </location>
</feature>
<dbReference type="RefSeq" id="WP_110520705.1">
    <property type="nucleotide sequence ID" value="NZ_PDOF01000002.1"/>
</dbReference>